<name>A0A5K4FBA8_SCHMA</name>
<dbReference type="WBParaSite" id="Smp_330600.1">
    <property type="protein sequence ID" value="Smp_330600.1"/>
    <property type="gene ID" value="Smp_330600"/>
</dbReference>
<reference evidence="2" key="2">
    <citation type="submission" date="2019-11" db="UniProtKB">
        <authorList>
            <consortium name="WormBaseParasite"/>
        </authorList>
    </citation>
    <scope>IDENTIFICATION</scope>
    <source>
        <strain evidence="2">Puerto Rican</strain>
    </source>
</reference>
<protein>
    <submittedName>
        <fullName evidence="2">Interleukin-12 subunit alpha</fullName>
    </submittedName>
</protein>
<proteinExistence type="predicted"/>
<keyword evidence="1" id="KW-1185">Reference proteome</keyword>
<reference evidence="1" key="1">
    <citation type="journal article" date="2012" name="PLoS Negl. Trop. Dis.">
        <title>A systematically improved high quality genome and transcriptome of the human blood fluke Schistosoma mansoni.</title>
        <authorList>
            <person name="Protasio A.V."/>
            <person name="Tsai I.J."/>
            <person name="Babbage A."/>
            <person name="Nichol S."/>
            <person name="Hunt M."/>
            <person name="Aslett M.A."/>
            <person name="De Silva N."/>
            <person name="Velarde G.S."/>
            <person name="Anderson T.J."/>
            <person name="Clark R.C."/>
            <person name="Davidson C."/>
            <person name="Dillon G.P."/>
            <person name="Holroyd N.E."/>
            <person name="LoVerde P.T."/>
            <person name="Lloyd C."/>
            <person name="McQuillan J."/>
            <person name="Oliveira G."/>
            <person name="Otto T.D."/>
            <person name="Parker-Manuel S.J."/>
            <person name="Quail M.A."/>
            <person name="Wilson R.A."/>
            <person name="Zerlotini A."/>
            <person name="Dunne D.W."/>
            <person name="Berriman M."/>
        </authorList>
    </citation>
    <scope>NUCLEOTIDE SEQUENCE [LARGE SCALE GENOMIC DNA]</scope>
    <source>
        <strain evidence="1">Puerto Rican</strain>
    </source>
</reference>
<dbReference type="AlphaFoldDB" id="A0A5K4FBA8"/>
<dbReference type="Proteomes" id="UP000008854">
    <property type="component" value="Unassembled WGS sequence"/>
</dbReference>
<evidence type="ECO:0000313" key="1">
    <source>
        <dbReference type="Proteomes" id="UP000008854"/>
    </source>
</evidence>
<evidence type="ECO:0000313" key="2">
    <source>
        <dbReference type="WBParaSite" id="Smp_330600.1"/>
    </source>
</evidence>
<organism evidence="1 2">
    <name type="scientific">Schistosoma mansoni</name>
    <name type="common">Blood fluke</name>
    <dbReference type="NCBI Taxonomy" id="6183"/>
    <lineage>
        <taxon>Eukaryota</taxon>
        <taxon>Metazoa</taxon>
        <taxon>Spiralia</taxon>
        <taxon>Lophotrochozoa</taxon>
        <taxon>Platyhelminthes</taxon>
        <taxon>Trematoda</taxon>
        <taxon>Digenea</taxon>
        <taxon>Strigeidida</taxon>
        <taxon>Schistosomatoidea</taxon>
        <taxon>Schistosomatidae</taxon>
        <taxon>Schistosoma</taxon>
    </lineage>
</organism>
<accession>A0A5K4FBA8</accession>
<sequence>MDEYDTDDIDDDFSDYDTELLCQRLNDYLEQLKKSCVRVPIQHYDTELLCSSMNNLVQFIENGCKDPAE</sequence>
<dbReference type="InParanoid" id="A0A5K4FBA8"/>